<sequence length="349" mass="35526">MTISAPPPPGTRIPWIETPLVSNVFLKLENLQPAASFKSRGIGNFVLSKLAAATAAAQAGAAAAPGGAPPRPHFYCSSGGNAGLACVHAAVTLGCDATVVVPLSTPDSTVGKLRQAGAARVLRLGASWQEADDYLTQTLMADARAAGQAPVYVPPFDAPEVWDGNAGIVREIARQLPLLREPAPRLDAVVCSVGGGGLLCGIVQGLDELGLSRTKVVAVETEGADSLAQAVAAGGLVTLPCISSLATSLGARRVCQQALDYAARGSVANLVLSDAEAAAACRRFLDEERLLVELACAVCPAVCYAGKLADAVPGLTEDSVVVVVVCGGSNVSWDMVAKYVADEADAAQT</sequence>
<dbReference type="GO" id="GO:0006567">
    <property type="term" value="P:L-threonine catabolic process"/>
    <property type="evidence" value="ECO:0007669"/>
    <property type="project" value="TreeGrafter"/>
</dbReference>
<evidence type="ECO:0000259" key="11">
    <source>
        <dbReference type="Pfam" id="PF00291"/>
    </source>
</evidence>
<evidence type="ECO:0000256" key="9">
    <source>
        <dbReference type="ARBA" id="ARBA00023239"/>
    </source>
</evidence>
<dbReference type="InterPro" id="IPR001926">
    <property type="entry name" value="TrpB-like_PALP"/>
</dbReference>
<evidence type="ECO:0000256" key="3">
    <source>
        <dbReference type="ARBA" id="ARBA00004742"/>
    </source>
</evidence>
<dbReference type="GO" id="GO:0005737">
    <property type="term" value="C:cytoplasm"/>
    <property type="evidence" value="ECO:0007669"/>
    <property type="project" value="UniProtKB-SubCell"/>
</dbReference>
<dbReference type="GO" id="GO:0004794">
    <property type="term" value="F:threonine deaminase activity"/>
    <property type="evidence" value="ECO:0007669"/>
    <property type="project" value="TreeGrafter"/>
</dbReference>
<proteinExistence type="inferred from homology"/>
<gene>
    <name evidence="12" type="ORF">UV8b_05893</name>
</gene>
<evidence type="ECO:0000256" key="6">
    <source>
        <dbReference type="ARBA" id="ARBA00022432"/>
    </source>
</evidence>
<keyword evidence="6" id="KW-0312">Gluconeogenesis</keyword>
<dbReference type="PANTHER" id="PTHR48078:SF2">
    <property type="entry name" value="CATABOLIC L-SERINE_THREONINE DEHYDRATASE"/>
    <property type="match status" value="1"/>
</dbReference>
<keyword evidence="9" id="KW-0456">Lyase</keyword>
<keyword evidence="7" id="KW-0963">Cytoplasm</keyword>
<comment type="pathway">
    <text evidence="3">Carbohydrate biosynthesis; gluconeogenesis.</text>
</comment>
<protein>
    <recommendedName>
        <fullName evidence="5">L-serine ammonia-lyase</fullName>
        <ecNumber evidence="5">4.3.1.17</ecNumber>
    </recommendedName>
</protein>
<dbReference type="RefSeq" id="XP_042999323.1">
    <property type="nucleotide sequence ID" value="XM_043143390.1"/>
</dbReference>
<comment type="cofactor">
    <cofactor evidence="1">
        <name>pyridoxal 5'-phosphate</name>
        <dbReference type="ChEBI" id="CHEBI:597326"/>
    </cofactor>
</comment>
<dbReference type="GeneID" id="66066670"/>
<dbReference type="Pfam" id="PF00291">
    <property type="entry name" value="PALP"/>
    <property type="match status" value="1"/>
</dbReference>
<evidence type="ECO:0000256" key="5">
    <source>
        <dbReference type="ARBA" id="ARBA00012093"/>
    </source>
</evidence>
<evidence type="ECO:0000313" key="13">
    <source>
        <dbReference type="Proteomes" id="UP000027002"/>
    </source>
</evidence>
<dbReference type="EC" id="4.3.1.17" evidence="5"/>
<evidence type="ECO:0000256" key="7">
    <source>
        <dbReference type="ARBA" id="ARBA00022490"/>
    </source>
</evidence>
<dbReference type="GO" id="GO:0006565">
    <property type="term" value="P:L-serine catabolic process"/>
    <property type="evidence" value="ECO:0007669"/>
    <property type="project" value="TreeGrafter"/>
</dbReference>
<comment type="catalytic activity">
    <reaction evidence="10">
        <text>L-serine = pyruvate + NH4(+)</text>
        <dbReference type="Rhea" id="RHEA:19169"/>
        <dbReference type="ChEBI" id="CHEBI:15361"/>
        <dbReference type="ChEBI" id="CHEBI:28938"/>
        <dbReference type="ChEBI" id="CHEBI:33384"/>
        <dbReference type="EC" id="4.3.1.17"/>
    </reaction>
</comment>
<comment type="similarity">
    <text evidence="4">Belongs to the serine/threonine dehydratase family.</text>
</comment>
<keyword evidence="13" id="KW-1185">Reference proteome</keyword>
<dbReference type="InterPro" id="IPR036052">
    <property type="entry name" value="TrpB-like_PALP_sf"/>
</dbReference>
<accession>A0A8E5HU41</accession>
<evidence type="ECO:0000256" key="1">
    <source>
        <dbReference type="ARBA" id="ARBA00001933"/>
    </source>
</evidence>
<dbReference type="FunFam" id="3.40.50.1100:FF:000040">
    <property type="entry name" value="L-serine dehydratase, putative"/>
    <property type="match status" value="1"/>
</dbReference>
<feature type="domain" description="Tryptophan synthase beta chain-like PALP" evidence="11">
    <location>
        <begin position="12"/>
        <end position="327"/>
    </location>
</feature>
<name>A0A8E5HU41_USTVR</name>
<reference evidence="12" key="1">
    <citation type="submission" date="2020-03" db="EMBL/GenBank/DDBJ databases">
        <title>A mixture of massive structural variations and highly conserved coding sequences in Ustilaginoidea virens genome.</title>
        <authorList>
            <person name="Zhang K."/>
            <person name="Zhao Z."/>
            <person name="Zhang Z."/>
            <person name="Li Y."/>
            <person name="Hsiang T."/>
            <person name="Sun W."/>
        </authorList>
    </citation>
    <scope>NUCLEOTIDE SEQUENCE</scope>
    <source>
        <strain evidence="12">UV-8b</strain>
    </source>
</reference>
<evidence type="ECO:0000256" key="4">
    <source>
        <dbReference type="ARBA" id="ARBA00010869"/>
    </source>
</evidence>
<dbReference type="GO" id="GO:0009097">
    <property type="term" value="P:isoleucine biosynthetic process"/>
    <property type="evidence" value="ECO:0007669"/>
    <property type="project" value="TreeGrafter"/>
</dbReference>
<dbReference type="SUPFAM" id="SSF53686">
    <property type="entry name" value="Tryptophan synthase beta subunit-like PLP-dependent enzymes"/>
    <property type="match status" value="1"/>
</dbReference>
<dbReference type="GO" id="GO:0006094">
    <property type="term" value="P:gluconeogenesis"/>
    <property type="evidence" value="ECO:0007669"/>
    <property type="project" value="UniProtKB-KW"/>
</dbReference>
<dbReference type="OrthoDB" id="7773036at2759"/>
<dbReference type="EMBL" id="CP072756">
    <property type="protein sequence ID" value="QUC21650.1"/>
    <property type="molecule type" value="Genomic_DNA"/>
</dbReference>
<dbReference type="AlphaFoldDB" id="A0A8E5HU41"/>
<organism evidence="12 13">
    <name type="scientific">Ustilaginoidea virens</name>
    <name type="common">Rice false smut fungus</name>
    <name type="synonym">Villosiclava virens</name>
    <dbReference type="NCBI Taxonomy" id="1159556"/>
    <lineage>
        <taxon>Eukaryota</taxon>
        <taxon>Fungi</taxon>
        <taxon>Dikarya</taxon>
        <taxon>Ascomycota</taxon>
        <taxon>Pezizomycotina</taxon>
        <taxon>Sordariomycetes</taxon>
        <taxon>Hypocreomycetidae</taxon>
        <taxon>Hypocreales</taxon>
        <taxon>Clavicipitaceae</taxon>
        <taxon>Ustilaginoidea</taxon>
    </lineage>
</organism>
<dbReference type="PANTHER" id="PTHR48078">
    <property type="entry name" value="THREONINE DEHYDRATASE, MITOCHONDRIAL-RELATED"/>
    <property type="match status" value="1"/>
</dbReference>
<dbReference type="Gene3D" id="3.40.50.1100">
    <property type="match status" value="2"/>
</dbReference>
<evidence type="ECO:0000256" key="10">
    <source>
        <dbReference type="ARBA" id="ARBA00049406"/>
    </source>
</evidence>
<evidence type="ECO:0000256" key="8">
    <source>
        <dbReference type="ARBA" id="ARBA00022898"/>
    </source>
</evidence>
<comment type="subcellular location">
    <subcellularLocation>
        <location evidence="2">Cytoplasm</location>
    </subcellularLocation>
</comment>
<evidence type="ECO:0000256" key="2">
    <source>
        <dbReference type="ARBA" id="ARBA00004496"/>
    </source>
</evidence>
<keyword evidence="8" id="KW-0663">Pyridoxal phosphate</keyword>
<dbReference type="KEGG" id="uvi:66066670"/>
<dbReference type="Proteomes" id="UP000027002">
    <property type="component" value="Chromosome 4"/>
</dbReference>
<dbReference type="InterPro" id="IPR050147">
    <property type="entry name" value="Ser/Thr_Dehydratase"/>
</dbReference>
<dbReference type="GO" id="GO:0003941">
    <property type="term" value="F:L-serine ammonia-lyase activity"/>
    <property type="evidence" value="ECO:0007669"/>
    <property type="project" value="UniProtKB-EC"/>
</dbReference>
<evidence type="ECO:0000313" key="12">
    <source>
        <dbReference type="EMBL" id="QUC21650.1"/>
    </source>
</evidence>